<comment type="cofactor">
    <cofactor evidence="2">
        <name>Co(2+)</name>
        <dbReference type="ChEBI" id="CHEBI:48828"/>
    </cofactor>
</comment>
<keyword evidence="6" id="KW-0479">Metal-binding</keyword>
<comment type="cofactor">
    <cofactor evidence="1">
        <name>Mn(2+)</name>
        <dbReference type="ChEBI" id="CHEBI:29035"/>
    </cofactor>
</comment>
<evidence type="ECO:0000256" key="1">
    <source>
        <dbReference type="ARBA" id="ARBA00001936"/>
    </source>
</evidence>
<evidence type="ECO:0000313" key="13">
    <source>
        <dbReference type="EMBL" id="OXG07043.1"/>
    </source>
</evidence>
<keyword evidence="9" id="KW-1133">Transmembrane helix</keyword>
<dbReference type="EMBL" id="MUGS01000014">
    <property type="protein sequence ID" value="OXG07043.1"/>
    <property type="molecule type" value="Genomic_DNA"/>
</dbReference>
<evidence type="ECO:0008006" key="15">
    <source>
        <dbReference type="Google" id="ProtNLM"/>
    </source>
</evidence>
<dbReference type="InterPro" id="IPR040230">
    <property type="entry name" value="TIKI1/2-like"/>
</dbReference>
<sequence length="278" mass="32106">MKKHNLSVLFILLPIILFSQQNSVLWKIEKDSVASYILGTQHLFGGSFIENDSDIFNALKNSVLIVTENIDSPYTIVEKRNSFNYIEKLSSREKSKLNEILYEKKNINKLTLKELIGQTDKYWGRFSCLDAGEKKDTVLMDEFVKKYARNNQIKLEGLETVEQTLDAIETFVYPNFSEKQLISILRDKLDKFSDNKSNKNCAIEEEYRTKKYSFDFSKSINVPIITSRNQNWLQKIPKLLEDNKKVFIAVGAGHLNFKNGLIEGLKNLGYKVTPVNLQ</sequence>
<evidence type="ECO:0000256" key="10">
    <source>
        <dbReference type="ARBA" id="ARBA00023049"/>
    </source>
</evidence>
<dbReference type="CDD" id="cd14789">
    <property type="entry name" value="Tiki"/>
    <property type="match status" value="1"/>
</dbReference>
<evidence type="ECO:0000256" key="3">
    <source>
        <dbReference type="ARBA" id="ARBA00004479"/>
    </source>
</evidence>
<evidence type="ECO:0000256" key="9">
    <source>
        <dbReference type="ARBA" id="ARBA00022989"/>
    </source>
</evidence>
<dbReference type="GO" id="GO:0004222">
    <property type="term" value="F:metalloendopeptidase activity"/>
    <property type="evidence" value="ECO:0007669"/>
    <property type="project" value="TreeGrafter"/>
</dbReference>
<dbReference type="AlphaFoldDB" id="A0A227PC28"/>
<evidence type="ECO:0000256" key="7">
    <source>
        <dbReference type="ARBA" id="ARBA00022729"/>
    </source>
</evidence>
<dbReference type="OrthoDB" id="9798714at2"/>
<comment type="subcellular location">
    <subcellularLocation>
        <location evidence="3">Membrane</location>
        <topology evidence="3">Single-pass type I membrane protein</topology>
    </subcellularLocation>
</comment>
<keyword evidence="8" id="KW-0378">Hydrolase</keyword>
<keyword evidence="11" id="KW-0472">Membrane</keyword>
<dbReference type="PANTHER" id="PTHR31120:SF6">
    <property type="entry name" value="METALLOPROTEASE TIKI HOMOLOG"/>
    <property type="match status" value="1"/>
</dbReference>
<keyword evidence="14" id="KW-1185">Reference proteome</keyword>
<dbReference type="GO" id="GO:0046872">
    <property type="term" value="F:metal ion binding"/>
    <property type="evidence" value="ECO:0007669"/>
    <property type="project" value="UniProtKB-KW"/>
</dbReference>
<dbReference type="Proteomes" id="UP000214684">
    <property type="component" value="Unassembled WGS sequence"/>
</dbReference>
<dbReference type="PANTHER" id="PTHR31120">
    <property type="entry name" value="METALLOPROTEASE TIKI"/>
    <property type="match status" value="1"/>
</dbReference>
<name>A0A227PC28_9FLAO</name>
<reference evidence="13 14" key="1">
    <citation type="submission" date="2016-11" db="EMBL/GenBank/DDBJ databases">
        <title>Whole genomes of Flavobacteriaceae.</title>
        <authorList>
            <person name="Stine C."/>
            <person name="Li C."/>
            <person name="Tadesse D."/>
        </authorList>
    </citation>
    <scope>NUCLEOTIDE SEQUENCE [LARGE SCALE GENOMIC DNA]</scope>
    <source>
        <strain evidence="13 14">DSM 24704</strain>
    </source>
</reference>
<dbReference type="GO" id="GO:0016020">
    <property type="term" value="C:membrane"/>
    <property type="evidence" value="ECO:0007669"/>
    <property type="project" value="UniProtKB-SubCell"/>
</dbReference>
<dbReference type="InterPro" id="IPR002816">
    <property type="entry name" value="TraB/PrgY/GumN_fam"/>
</dbReference>
<comment type="caution">
    <text evidence="13">The sequence shown here is derived from an EMBL/GenBank/DDBJ whole genome shotgun (WGS) entry which is preliminary data.</text>
</comment>
<keyword evidence="10" id="KW-0482">Metalloprotease</keyword>
<evidence type="ECO:0000256" key="12">
    <source>
        <dbReference type="ARBA" id="ARBA00023180"/>
    </source>
</evidence>
<proteinExistence type="predicted"/>
<keyword evidence="12" id="KW-0325">Glycoprotein</keyword>
<accession>A0A227PC28</accession>
<evidence type="ECO:0000256" key="8">
    <source>
        <dbReference type="ARBA" id="ARBA00022801"/>
    </source>
</evidence>
<dbReference type="RefSeq" id="WP_089479269.1">
    <property type="nucleotide sequence ID" value="NZ_MUGS01000014.1"/>
</dbReference>
<gene>
    <name evidence="13" type="ORF">B0A64_09500</name>
</gene>
<evidence type="ECO:0000256" key="4">
    <source>
        <dbReference type="ARBA" id="ARBA00022670"/>
    </source>
</evidence>
<keyword evidence="5" id="KW-0812">Transmembrane</keyword>
<evidence type="ECO:0000256" key="2">
    <source>
        <dbReference type="ARBA" id="ARBA00001941"/>
    </source>
</evidence>
<dbReference type="Pfam" id="PF01963">
    <property type="entry name" value="TraB_PrgY_gumN"/>
    <property type="match status" value="1"/>
</dbReference>
<keyword evidence="4" id="KW-0645">Protease</keyword>
<dbReference type="GO" id="GO:0006508">
    <property type="term" value="P:proteolysis"/>
    <property type="evidence" value="ECO:0007669"/>
    <property type="project" value="UniProtKB-KW"/>
</dbReference>
<evidence type="ECO:0000313" key="14">
    <source>
        <dbReference type="Proteomes" id="UP000214684"/>
    </source>
</evidence>
<protein>
    <recommendedName>
        <fullName evidence="15">TraB/GumN family protein</fullName>
    </recommendedName>
</protein>
<evidence type="ECO:0000256" key="5">
    <source>
        <dbReference type="ARBA" id="ARBA00022692"/>
    </source>
</evidence>
<dbReference type="GO" id="GO:0030178">
    <property type="term" value="P:negative regulation of Wnt signaling pathway"/>
    <property type="evidence" value="ECO:0007669"/>
    <property type="project" value="InterPro"/>
</dbReference>
<keyword evidence="7" id="KW-0732">Signal</keyword>
<evidence type="ECO:0000256" key="11">
    <source>
        <dbReference type="ARBA" id="ARBA00023136"/>
    </source>
</evidence>
<evidence type="ECO:0000256" key="6">
    <source>
        <dbReference type="ARBA" id="ARBA00022723"/>
    </source>
</evidence>
<organism evidence="13 14">
    <name type="scientific">Flavobacterium araucananum</name>
    <dbReference type="NCBI Taxonomy" id="946678"/>
    <lineage>
        <taxon>Bacteria</taxon>
        <taxon>Pseudomonadati</taxon>
        <taxon>Bacteroidota</taxon>
        <taxon>Flavobacteriia</taxon>
        <taxon>Flavobacteriales</taxon>
        <taxon>Flavobacteriaceae</taxon>
        <taxon>Flavobacterium</taxon>
    </lineage>
</organism>